<protein>
    <submittedName>
        <fullName evidence="2">FAD-dependent oxidoreductase</fullName>
        <ecNumber evidence="2">1.-.-.-</ecNumber>
    </submittedName>
</protein>
<keyword evidence="3" id="KW-1185">Reference proteome</keyword>
<feature type="domain" description="FAD dependent oxidoreductase" evidence="1">
    <location>
        <begin position="31"/>
        <end position="384"/>
    </location>
</feature>
<dbReference type="Gene3D" id="3.50.50.60">
    <property type="entry name" value="FAD/NAD(P)-binding domain"/>
    <property type="match status" value="1"/>
</dbReference>
<dbReference type="SUPFAM" id="SSF51905">
    <property type="entry name" value="FAD/NAD(P)-binding domain"/>
    <property type="match status" value="1"/>
</dbReference>
<dbReference type="EMBL" id="JAUHTQ010000001">
    <property type="protein sequence ID" value="MDN4492374.1"/>
    <property type="molecule type" value="Genomic_DNA"/>
</dbReference>
<organism evidence="2 3">
    <name type="scientific">Ureibacillus aquaedulcis</name>
    <dbReference type="NCBI Taxonomy" id="3058421"/>
    <lineage>
        <taxon>Bacteria</taxon>
        <taxon>Bacillati</taxon>
        <taxon>Bacillota</taxon>
        <taxon>Bacilli</taxon>
        <taxon>Bacillales</taxon>
        <taxon>Caryophanaceae</taxon>
        <taxon>Ureibacillus</taxon>
    </lineage>
</organism>
<name>A0ABT8GMB4_9BACL</name>
<dbReference type="InterPro" id="IPR006076">
    <property type="entry name" value="FAD-dep_OxRdtase"/>
</dbReference>
<sequence>MKLHNGTLYWPTTNSIELIVKSPKQPKKQYDAIVIGGGISGCLTAFRLLKQGLSVAIIDQRHFGHGSTAANTGLLQYSNDIMLSELIQQIGEKEAIRFYQLCFEALDDIEKIVNELPHEVDFQRRPSIYFASNQSDAVKLRTEYEALYMNHFPCEFWDESTLSFYMPFKKPAALVTLRDAEINPLKFITSLLNYLQDHGVDLFEETVVTDTSYENQLVQLKTTTHLFQARDVVYTIGYEKKHNAKKDDATFKRSYVMVTKPIQSSTHWHEKAMIWETKRPYLYLRTTAEGAIMVGGLDEKLSEATVDKKMIENYAQKLLKETQSLFPHLELEVDCCYASTFAESKDQLPFIGPHPTKPHHYYVLGYGGNGTVYSALGSKMISDLIAGSENYDAHIVSPQRKVETDSLPFFSIA</sequence>
<dbReference type="Proteomes" id="UP001172743">
    <property type="component" value="Unassembled WGS sequence"/>
</dbReference>
<gene>
    <name evidence="2" type="ORF">QYB95_02360</name>
</gene>
<comment type="caution">
    <text evidence="2">The sequence shown here is derived from an EMBL/GenBank/DDBJ whole genome shotgun (WGS) entry which is preliminary data.</text>
</comment>
<dbReference type="GO" id="GO:0016491">
    <property type="term" value="F:oxidoreductase activity"/>
    <property type="evidence" value="ECO:0007669"/>
    <property type="project" value="UniProtKB-KW"/>
</dbReference>
<reference evidence="2" key="1">
    <citation type="submission" date="2023-07" db="EMBL/GenBank/DDBJ databases">
        <title>Ureibacillus sp. isolated from freshwater well.</title>
        <authorList>
            <person name="Kirdat K."/>
            <person name="Bhatt A."/>
            <person name="Teware R."/>
            <person name="Bhavsar Y."/>
            <person name="Yadav A."/>
        </authorList>
    </citation>
    <scope>NUCLEOTIDE SEQUENCE</scope>
    <source>
        <strain evidence="2">BA0131</strain>
    </source>
</reference>
<dbReference type="RefSeq" id="WP_301136468.1">
    <property type="nucleotide sequence ID" value="NZ_JAUHTQ010000001.1"/>
</dbReference>
<accession>A0ABT8GMB4</accession>
<dbReference type="PANTHER" id="PTHR13847:SF201">
    <property type="entry name" value="PUTATIBE OXIDOREDUCTASE"/>
    <property type="match status" value="1"/>
</dbReference>
<evidence type="ECO:0000313" key="2">
    <source>
        <dbReference type="EMBL" id="MDN4492374.1"/>
    </source>
</evidence>
<dbReference type="InterPro" id="IPR036188">
    <property type="entry name" value="FAD/NAD-bd_sf"/>
</dbReference>
<evidence type="ECO:0000313" key="3">
    <source>
        <dbReference type="Proteomes" id="UP001172743"/>
    </source>
</evidence>
<dbReference type="PANTHER" id="PTHR13847">
    <property type="entry name" value="SARCOSINE DEHYDROGENASE-RELATED"/>
    <property type="match status" value="1"/>
</dbReference>
<dbReference type="Gene3D" id="3.30.9.10">
    <property type="entry name" value="D-Amino Acid Oxidase, subunit A, domain 2"/>
    <property type="match status" value="1"/>
</dbReference>
<dbReference type="EC" id="1.-.-.-" evidence="2"/>
<keyword evidence="2" id="KW-0560">Oxidoreductase</keyword>
<proteinExistence type="predicted"/>
<dbReference type="Pfam" id="PF01266">
    <property type="entry name" value="DAO"/>
    <property type="match status" value="1"/>
</dbReference>
<evidence type="ECO:0000259" key="1">
    <source>
        <dbReference type="Pfam" id="PF01266"/>
    </source>
</evidence>